<dbReference type="GO" id="GO:0015630">
    <property type="term" value="C:microtubule cytoskeleton"/>
    <property type="evidence" value="ECO:0007669"/>
    <property type="project" value="TreeGrafter"/>
</dbReference>
<dbReference type="GO" id="GO:0003341">
    <property type="term" value="P:cilium movement"/>
    <property type="evidence" value="ECO:0007669"/>
    <property type="project" value="TreeGrafter"/>
</dbReference>
<evidence type="ECO:0000313" key="4">
    <source>
        <dbReference type="EMBL" id="GCB85804.1"/>
    </source>
</evidence>
<dbReference type="STRING" id="75743.A0A401QKB3"/>
<evidence type="ECO:0000313" key="5">
    <source>
        <dbReference type="Proteomes" id="UP000288216"/>
    </source>
</evidence>
<dbReference type="PANTHER" id="PTHR45870:SF2">
    <property type="entry name" value="TUBULIN MONOGLYCYLASE TTLL3"/>
    <property type="match status" value="1"/>
</dbReference>
<feature type="non-terminal residue" evidence="4">
    <location>
        <position position="1"/>
    </location>
</feature>
<dbReference type="GO" id="GO:0070736">
    <property type="term" value="F:protein-glycine ligase activity, initiating"/>
    <property type="evidence" value="ECO:0007669"/>
    <property type="project" value="TreeGrafter"/>
</dbReference>
<dbReference type="InterPro" id="IPR051437">
    <property type="entry name" value="TTLL_monoglycylase"/>
</dbReference>
<dbReference type="EMBL" id="BFAA01202892">
    <property type="protein sequence ID" value="GCB85804.1"/>
    <property type="molecule type" value="Genomic_DNA"/>
</dbReference>
<comment type="caution">
    <text evidence="4">The sequence shown here is derived from an EMBL/GenBank/DDBJ whole genome shotgun (WGS) entry which is preliminary data.</text>
</comment>
<dbReference type="PANTHER" id="PTHR45870">
    <property type="entry name" value="TUBULIN MONOGLYCYLASE TTLL3"/>
    <property type="match status" value="1"/>
</dbReference>
<reference evidence="4 5" key="1">
    <citation type="journal article" date="2018" name="Nat. Ecol. Evol.">
        <title>Shark genomes provide insights into elasmobranch evolution and the origin of vertebrates.</title>
        <authorList>
            <person name="Hara Y"/>
            <person name="Yamaguchi K"/>
            <person name="Onimaru K"/>
            <person name="Kadota M"/>
            <person name="Koyanagi M"/>
            <person name="Keeley SD"/>
            <person name="Tatsumi K"/>
            <person name="Tanaka K"/>
            <person name="Motone F"/>
            <person name="Kageyama Y"/>
            <person name="Nozu R"/>
            <person name="Adachi N"/>
            <person name="Nishimura O"/>
            <person name="Nakagawa R"/>
            <person name="Tanegashima C"/>
            <person name="Kiyatake I"/>
            <person name="Matsumoto R"/>
            <person name="Murakumo K"/>
            <person name="Nishida K"/>
            <person name="Terakita A"/>
            <person name="Kuratani S"/>
            <person name="Sato K"/>
            <person name="Hyodo S Kuraku.S."/>
        </authorList>
    </citation>
    <scope>NUCLEOTIDE SEQUENCE [LARGE SCALE GENOMIC DNA]</scope>
</reference>
<dbReference type="GO" id="GO:0060271">
    <property type="term" value="P:cilium assembly"/>
    <property type="evidence" value="ECO:0007669"/>
    <property type="project" value="TreeGrafter"/>
</dbReference>
<evidence type="ECO:0000256" key="3">
    <source>
        <dbReference type="ARBA" id="ARBA00022840"/>
    </source>
</evidence>
<keyword evidence="2" id="KW-0547">Nucleotide-binding</keyword>
<dbReference type="GO" id="GO:0005930">
    <property type="term" value="C:axoneme"/>
    <property type="evidence" value="ECO:0007669"/>
    <property type="project" value="TreeGrafter"/>
</dbReference>
<dbReference type="Proteomes" id="UP000288216">
    <property type="component" value="Unassembled WGS sequence"/>
</dbReference>
<gene>
    <name evidence="4" type="ORF">scyTo_0026475</name>
</gene>
<evidence type="ECO:0000256" key="2">
    <source>
        <dbReference type="ARBA" id="ARBA00022741"/>
    </source>
</evidence>
<accession>A0A401QKB3</accession>
<evidence type="ECO:0000256" key="1">
    <source>
        <dbReference type="ARBA" id="ARBA00022598"/>
    </source>
</evidence>
<keyword evidence="3" id="KW-0067">ATP-binding</keyword>
<name>A0A401QKB3_SCYTO</name>
<protein>
    <submittedName>
        <fullName evidence="4">Uncharacterized protein</fullName>
    </submittedName>
</protein>
<dbReference type="AlphaFoldDB" id="A0A401QKB3"/>
<organism evidence="4 5">
    <name type="scientific">Scyliorhinus torazame</name>
    <name type="common">Cloudy catshark</name>
    <name type="synonym">Catulus torazame</name>
    <dbReference type="NCBI Taxonomy" id="75743"/>
    <lineage>
        <taxon>Eukaryota</taxon>
        <taxon>Metazoa</taxon>
        <taxon>Chordata</taxon>
        <taxon>Craniata</taxon>
        <taxon>Vertebrata</taxon>
        <taxon>Chondrichthyes</taxon>
        <taxon>Elasmobranchii</taxon>
        <taxon>Galeomorphii</taxon>
        <taxon>Galeoidea</taxon>
        <taxon>Carcharhiniformes</taxon>
        <taxon>Scyliorhinidae</taxon>
        <taxon>Scyliorhinus</taxon>
    </lineage>
</organism>
<keyword evidence="1" id="KW-0436">Ligase</keyword>
<keyword evidence="5" id="KW-1185">Reference proteome</keyword>
<sequence length="72" mass="8303">HTQKKGGVVPVQLVETALRACEEYLNAMDHKDIDVSLDTPPAVTERCWEETIQQYYEVIQMQFAKHIGNTVW</sequence>
<proteinExistence type="predicted"/>
<dbReference type="GO" id="GO:0005524">
    <property type="term" value="F:ATP binding"/>
    <property type="evidence" value="ECO:0007669"/>
    <property type="project" value="UniProtKB-KW"/>
</dbReference>